<dbReference type="EMBL" id="ML769438">
    <property type="protein sequence ID" value="KAE9402146.1"/>
    <property type="molecule type" value="Genomic_DNA"/>
</dbReference>
<reference evidence="1" key="1">
    <citation type="journal article" date="2019" name="Environ. Microbiol.">
        <title>Fungal ecological strategies reflected in gene transcription - a case study of two litter decomposers.</title>
        <authorList>
            <person name="Barbi F."/>
            <person name="Kohler A."/>
            <person name="Barry K."/>
            <person name="Baskaran P."/>
            <person name="Daum C."/>
            <person name="Fauchery L."/>
            <person name="Ihrmark K."/>
            <person name="Kuo A."/>
            <person name="LaButti K."/>
            <person name="Lipzen A."/>
            <person name="Morin E."/>
            <person name="Grigoriev I.V."/>
            <person name="Henrissat B."/>
            <person name="Lindahl B."/>
            <person name="Martin F."/>
        </authorList>
    </citation>
    <scope>NUCLEOTIDE SEQUENCE</scope>
    <source>
        <strain evidence="1">JB14</strain>
    </source>
</reference>
<sequence length="115" mass="12987">SASGMEEALHHGFHFTVAASEKSPCSHFSTLKTMKEWIKLILIPCINAVIADDPTLDQHQKAILFINVYPVHISEPFRPNYVYTDHPRIIIIFVPANCMGKVQPADISLQRPLKH</sequence>
<proteinExistence type="predicted"/>
<accession>A0A6A4HVD4</accession>
<organism evidence="1 2">
    <name type="scientific">Gymnopus androsaceus JB14</name>
    <dbReference type="NCBI Taxonomy" id="1447944"/>
    <lineage>
        <taxon>Eukaryota</taxon>
        <taxon>Fungi</taxon>
        <taxon>Dikarya</taxon>
        <taxon>Basidiomycota</taxon>
        <taxon>Agaricomycotina</taxon>
        <taxon>Agaricomycetes</taxon>
        <taxon>Agaricomycetidae</taxon>
        <taxon>Agaricales</taxon>
        <taxon>Marasmiineae</taxon>
        <taxon>Omphalotaceae</taxon>
        <taxon>Gymnopus</taxon>
    </lineage>
</organism>
<feature type="non-terminal residue" evidence="1">
    <location>
        <position position="1"/>
    </location>
</feature>
<dbReference type="Proteomes" id="UP000799118">
    <property type="component" value="Unassembled WGS sequence"/>
</dbReference>
<evidence type="ECO:0000313" key="1">
    <source>
        <dbReference type="EMBL" id="KAE9402146.1"/>
    </source>
</evidence>
<keyword evidence="2" id="KW-1185">Reference proteome</keyword>
<dbReference type="AlphaFoldDB" id="A0A6A4HVD4"/>
<protein>
    <recommendedName>
        <fullName evidence="3">DDE-1 domain-containing protein</fullName>
    </recommendedName>
</protein>
<name>A0A6A4HVD4_9AGAR</name>
<evidence type="ECO:0008006" key="3">
    <source>
        <dbReference type="Google" id="ProtNLM"/>
    </source>
</evidence>
<gene>
    <name evidence="1" type="ORF">BT96DRAFT_816909</name>
</gene>
<dbReference type="OrthoDB" id="3257623at2759"/>
<evidence type="ECO:0000313" key="2">
    <source>
        <dbReference type="Proteomes" id="UP000799118"/>
    </source>
</evidence>